<protein>
    <recommendedName>
        <fullName evidence="3">CHAT domain-containing protein</fullName>
    </recommendedName>
</protein>
<dbReference type="AlphaFoldDB" id="A0A8J3K0B0"/>
<keyword evidence="2" id="KW-1185">Reference proteome</keyword>
<evidence type="ECO:0000313" key="2">
    <source>
        <dbReference type="Proteomes" id="UP000619293"/>
    </source>
</evidence>
<dbReference type="EMBL" id="BONG01000093">
    <property type="protein sequence ID" value="GIF94371.1"/>
    <property type="molecule type" value="Genomic_DNA"/>
</dbReference>
<evidence type="ECO:0000313" key="1">
    <source>
        <dbReference type="EMBL" id="GIF94371.1"/>
    </source>
</evidence>
<evidence type="ECO:0008006" key="3">
    <source>
        <dbReference type="Google" id="ProtNLM"/>
    </source>
</evidence>
<gene>
    <name evidence="1" type="ORF">Cch02nite_78150</name>
</gene>
<sequence length="1128" mass="123649">MIRCPARHPTTLPSRLFFWASAERMGVLTDTLCDLPDWPGIAEGLVERFGWNGVGRDADSVERFKFLVAAMLRERIRPVLALLTVPEADEGDDWRALTGGVFTALAIALTGALPSVVFADDAAEGLAIVQVTVWLRLCREWSRRPLHGSFEEDLDTFIDGTVPIGGALAMFTEELDMLAEEAQTDNLLWSYRARAVEASLYHHAGLRNPSGREWARSYLWFELRTDDTRRRGSLAARTRIGEQRARATVDAADLGPCIELAIVVFTGPPSGSRISDRRWANFTSRIERSCRHAGHTNLADRIFANFTLTASSPDNGPADMLIALIETSPPEQLTSIGKHQELWARLGYEGDPADFAELAALLTARIGGYNTIMTMALALLQGRHPTVLLELVDGVPVSGDLGVFHRTELSDLKVQGWCLGGHADRALAEVRRHDQWMSDLRAEHLAGVDGLEVWIHDLEFHPLGHKHKMVAASALFEAGHVDQAIPLMEELWAGLRPSLLPHVAVMLAPAYFAVGRFGDAVQLLQQGLAHTVAFSAGVTPILRAQLQYGRLRDGRDAREDLWDVAMGVIDPDALVEAITDGRPPESSVRPAAMSPLAGVYLAMAQLEQLRRQPGVAPDHADWLGGLPELSAAAGARGDCHVDLQAERARAMQLELDGADTWSAWRDIRAKASTVYQVDPPLESLVFPVVQAVQLGDLPQAYALIRHADDIIGRAVAKLEDFEQAAGVELVRRDDVALVSRRLFTIGAPLPLLRVLHELWRDPVRRMLGPSPLADDETLRRFSERHRLGRTAVVECVSTGEDENVVLVTVLEAGRTPRTEVLLTFEGLRPLATRLNTRLERWLPRRPGDPLDEPRWRDVAERLRQRLHGRLTDTDHVVMIEPARYRLPWHQAIAPHWTFSYCASWGSLLARPEEPAAFATMGAVCVPTYGESALVRTALTESLGRCEDDARRAGMAFTSAVFEGADAAGVGRVLQEADICSVMCHGLVEQGRSSVTLLLAANGSAPTGDSVAAASPAGRAHLYDWRAATKVEKAPRMILSAACSSGVHHLRGGQQCGLYSALRHRGLRTLVAPRWNVLAAPVLPILDRCRELVLSGTSPAAALRLASLEAEQAGLPVWLAWSLTLEGDW</sequence>
<proteinExistence type="predicted"/>
<accession>A0A8J3K0B0</accession>
<dbReference type="Proteomes" id="UP000619293">
    <property type="component" value="Unassembled WGS sequence"/>
</dbReference>
<comment type="caution">
    <text evidence="1">The sequence shown here is derived from an EMBL/GenBank/DDBJ whole genome shotgun (WGS) entry which is preliminary data.</text>
</comment>
<organism evidence="1 2">
    <name type="scientific">Catellatospora chokoriensis</name>
    <dbReference type="NCBI Taxonomy" id="310353"/>
    <lineage>
        <taxon>Bacteria</taxon>
        <taxon>Bacillati</taxon>
        <taxon>Actinomycetota</taxon>
        <taxon>Actinomycetes</taxon>
        <taxon>Micromonosporales</taxon>
        <taxon>Micromonosporaceae</taxon>
        <taxon>Catellatospora</taxon>
    </lineage>
</organism>
<dbReference type="InterPro" id="IPR011990">
    <property type="entry name" value="TPR-like_helical_dom_sf"/>
</dbReference>
<dbReference type="Gene3D" id="1.25.40.10">
    <property type="entry name" value="Tetratricopeptide repeat domain"/>
    <property type="match status" value="1"/>
</dbReference>
<name>A0A8J3K0B0_9ACTN</name>
<reference evidence="1 2" key="1">
    <citation type="submission" date="2021-01" db="EMBL/GenBank/DDBJ databases">
        <title>Whole genome shotgun sequence of Catellatospora chokoriensis NBRC 107358.</title>
        <authorList>
            <person name="Komaki H."/>
            <person name="Tamura T."/>
        </authorList>
    </citation>
    <scope>NUCLEOTIDE SEQUENCE [LARGE SCALE GENOMIC DNA]</scope>
    <source>
        <strain evidence="1 2">NBRC 107358</strain>
    </source>
</reference>